<reference evidence="2" key="2">
    <citation type="submission" date="2020-09" db="EMBL/GenBank/DDBJ databases">
        <authorList>
            <person name="Sun Q."/>
            <person name="Zhou Y."/>
        </authorList>
    </citation>
    <scope>NUCLEOTIDE SEQUENCE</scope>
    <source>
        <strain evidence="2">CGMCC 1.10749</strain>
    </source>
</reference>
<feature type="transmembrane region" description="Helical" evidence="1">
    <location>
        <begin position="79"/>
        <end position="100"/>
    </location>
</feature>
<keyword evidence="1" id="KW-0472">Membrane</keyword>
<gene>
    <name evidence="2" type="ORF">GCM10011314_07330</name>
</gene>
<sequence length="174" mass="17840">MRSTSQTVLRVGIGVVSIALALLTVAVGPLGSVVAALVLVGLTPFVVIDPGSRLTALLVGLHGLHWLMSHRAPDDLGDWALTLVVAVGLLSIHLGAALAASLPASAPVPRPSVARWARRGLAVVGLCLPVWALLAVQTVARPDGDTLATYSALAAVAVLGLALWLALVRPRREG</sequence>
<feature type="transmembrane region" description="Helical" evidence="1">
    <location>
        <begin position="121"/>
        <end position="140"/>
    </location>
</feature>
<keyword evidence="1" id="KW-1133">Transmembrane helix</keyword>
<organism evidence="2 3">
    <name type="scientific">Knoellia flava</name>
    <dbReference type="NCBI Taxonomy" id="913969"/>
    <lineage>
        <taxon>Bacteria</taxon>
        <taxon>Bacillati</taxon>
        <taxon>Actinomycetota</taxon>
        <taxon>Actinomycetes</taxon>
        <taxon>Micrococcales</taxon>
        <taxon>Intrasporangiaceae</taxon>
        <taxon>Knoellia</taxon>
    </lineage>
</organism>
<proteinExistence type="predicted"/>
<comment type="caution">
    <text evidence="2">The sequence shown here is derived from an EMBL/GenBank/DDBJ whole genome shotgun (WGS) entry which is preliminary data.</text>
</comment>
<dbReference type="Proteomes" id="UP000628079">
    <property type="component" value="Unassembled WGS sequence"/>
</dbReference>
<dbReference type="RefSeq" id="WP_035948814.1">
    <property type="nucleotide sequence ID" value="NZ_BMEA01000001.1"/>
</dbReference>
<protein>
    <submittedName>
        <fullName evidence="2">Uncharacterized protein</fullName>
    </submittedName>
</protein>
<feature type="transmembrane region" description="Helical" evidence="1">
    <location>
        <begin position="146"/>
        <end position="168"/>
    </location>
</feature>
<evidence type="ECO:0000256" key="1">
    <source>
        <dbReference type="SAM" id="Phobius"/>
    </source>
</evidence>
<dbReference type="AlphaFoldDB" id="A0A8H9FTI7"/>
<name>A0A8H9FTI7_9MICO</name>
<reference evidence="2" key="1">
    <citation type="journal article" date="2014" name="Int. J. Syst. Evol. Microbiol.">
        <title>Complete genome sequence of Corynebacterium casei LMG S-19264T (=DSM 44701T), isolated from a smear-ripened cheese.</title>
        <authorList>
            <consortium name="US DOE Joint Genome Institute (JGI-PGF)"/>
            <person name="Walter F."/>
            <person name="Albersmeier A."/>
            <person name="Kalinowski J."/>
            <person name="Ruckert C."/>
        </authorList>
    </citation>
    <scope>NUCLEOTIDE SEQUENCE</scope>
    <source>
        <strain evidence="2">CGMCC 1.10749</strain>
    </source>
</reference>
<dbReference type="EMBL" id="BMEA01000001">
    <property type="protein sequence ID" value="GGB70541.1"/>
    <property type="molecule type" value="Genomic_DNA"/>
</dbReference>
<accession>A0A8H9FTI7</accession>
<evidence type="ECO:0000313" key="3">
    <source>
        <dbReference type="Proteomes" id="UP000628079"/>
    </source>
</evidence>
<evidence type="ECO:0000313" key="2">
    <source>
        <dbReference type="EMBL" id="GGB70541.1"/>
    </source>
</evidence>
<feature type="transmembrane region" description="Helical" evidence="1">
    <location>
        <begin position="12"/>
        <end position="42"/>
    </location>
</feature>
<keyword evidence="1" id="KW-0812">Transmembrane</keyword>